<protein>
    <submittedName>
        <fullName evidence="1">CLUMA_CG002032, isoform A</fullName>
    </submittedName>
</protein>
<name>A0A1J1HLG6_9DIPT</name>
<dbReference type="Proteomes" id="UP000183832">
    <property type="component" value="Unassembled WGS sequence"/>
</dbReference>
<gene>
    <name evidence="1" type="ORF">CLUMA_CG002032</name>
</gene>
<keyword evidence="2" id="KW-1185">Reference proteome</keyword>
<evidence type="ECO:0000313" key="2">
    <source>
        <dbReference type="Proteomes" id="UP000183832"/>
    </source>
</evidence>
<organism evidence="1 2">
    <name type="scientific">Clunio marinus</name>
    <dbReference type="NCBI Taxonomy" id="568069"/>
    <lineage>
        <taxon>Eukaryota</taxon>
        <taxon>Metazoa</taxon>
        <taxon>Ecdysozoa</taxon>
        <taxon>Arthropoda</taxon>
        <taxon>Hexapoda</taxon>
        <taxon>Insecta</taxon>
        <taxon>Pterygota</taxon>
        <taxon>Neoptera</taxon>
        <taxon>Endopterygota</taxon>
        <taxon>Diptera</taxon>
        <taxon>Nematocera</taxon>
        <taxon>Chironomoidea</taxon>
        <taxon>Chironomidae</taxon>
        <taxon>Clunio</taxon>
    </lineage>
</organism>
<reference evidence="1 2" key="1">
    <citation type="submission" date="2015-04" db="EMBL/GenBank/DDBJ databases">
        <authorList>
            <person name="Syromyatnikov M.Y."/>
            <person name="Popov V.N."/>
        </authorList>
    </citation>
    <scope>NUCLEOTIDE SEQUENCE [LARGE SCALE GENOMIC DNA]</scope>
</reference>
<accession>A0A1J1HLG6</accession>
<dbReference type="EMBL" id="CVRI01000006">
    <property type="protein sequence ID" value="CRK88252.1"/>
    <property type="molecule type" value="Genomic_DNA"/>
</dbReference>
<proteinExistence type="predicted"/>
<sequence>MLLESFPPQKSFVTLITKTTSNYLSSWWTTEIDTVVTNTTANHLLFHFKSSHMGLKSDLEIAER</sequence>
<evidence type="ECO:0000313" key="1">
    <source>
        <dbReference type="EMBL" id="CRK88252.1"/>
    </source>
</evidence>
<dbReference type="AlphaFoldDB" id="A0A1J1HLG6"/>